<evidence type="ECO:0000256" key="4">
    <source>
        <dbReference type="ARBA" id="ARBA00023172"/>
    </source>
</evidence>
<keyword evidence="3 5" id="KW-0238">DNA-binding</keyword>
<dbReference type="PROSITE" id="PS51900">
    <property type="entry name" value="CB"/>
    <property type="match status" value="1"/>
</dbReference>
<dbReference type="InterPro" id="IPR044068">
    <property type="entry name" value="CB"/>
</dbReference>
<dbReference type="CDD" id="cd01185">
    <property type="entry name" value="INTN1_C_like"/>
    <property type="match status" value="1"/>
</dbReference>
<feature type="domain" description="Core-binding (CB)" evidence="7">
    <location>
        <begin position="125"/>
        <end position="220"/>
    </location>
</feature>
<dbReference type="InterPro" id="IPR013762">
    <property type="entry name" value="Integrase-like_cat_sf"/>
</dbReference>
<dbReference type="InterPro" id="IPR010998">
    <property type="entry name" value="Integrase_recombinase_N"/>
</dbReference>
<dbReference type="STRING" id="471870.BACINT_04666"/>
<keyword evidence="4" id="KW-0233">DNA recombination</keyword>
<reference evidence="8 9" key="2">
    <citation type="submission" date="2008-04" db="EMBL/GenBank/DDBJ databases">
        <authorList>
            <person name="Fulton L."/>
            <person name="Clifton S."/>
            <person name="Fulton B."/>
            <person name="Xu J."/>
            <person name="Minx P."/>
            <person name="Pepin K.H."/>
            <person name="Johnson M."/>
            <person name="Thiruvilangam P."/>
            <person name="Bhonagiri V."/>
            <person name="Nash W.E."/>
            <person name="Mardis E.R."/>
            <person name="Wilson R.K."/>
        </authorList>
    </citation>
    <scope>NUCLEOTIDE SEQUENCE [LARGE SCALE GENOMIC DNA]</scope>
    <source>
        <strain evidence="8 9">DSM 17393</strain>
    </source>
</reference>
<reference evidence="8 9" key="1">
    <citation type="submission" date="2008-04" db="EMBL/GenBank/DDBJ databases">
        <title>Draft genome sequence of Bacteroides intestinalis (DSM 17393).</title>
        <authorList>
            <person name="Sudarsanam P."/>
            <person name="Ley R."/>
            <person name="Guruge J."/>
            <person name="Turnbaugh P.J."/>
            <person name="Mahowald M."/>
            <person name="Liep D."/>
            <person name="Gordon J."/>
        </authorList>
    </citation>
    <scope>NUCLEOTIDE SEQUENCE [LARGE SCALE GENOMIC DNA]</scope>
    <source>
        <strain evidence="8 9">DSM 17393</strain>
    </source>
</reference>
<dbReference type="Gene3D" id="1.10.150.130">
    <property type="match status" value="1"/>
</dbReference>
<dbReference type="InterPro" id="IPR011010">
    <property type="entry name" value="DNA_brk_join_enz"/>
</dbReference>
<sequence length="432" mass="50321">MNKLTLQQERSYGMKSTFKTLFYLKKNEPKKNGHVVIMVRITVDGDQVQFSSKLDIHPDNWDTKTGRAVINKQSADKKENLRVSSLNKTLDEIRSAITMHYTRMMNVDGYALPEKIRNAFLGLEEKEKTLISYFTQHNEQYAKKVGKTATQKTYSRYELTKQRMIEFLQKEYKLSDIPVKEITVTHIENFYLYLRQECEVSNNTAMKFVQRFHTILLFAQKSGLSFIDPFGNFRFNFDKTDRGYLTQEEIDTIYYKEFKSKRLEHVRDAFIFSCYTGLPYCDIYTLSSEDIKIGVDGKKWIMKDRGKTGVESFIPLLQIPLDILAKYEGKLKDGRLLPVISNQKMNEYLAEIAAICQINKRITYHLARHSFATEICLTKGVPIESVSKMLGHTNIQTTQIYARVVDRKLSHDMNMLDRKLKNMQKGTTQNAV</sequence>
<dbReference type="PANTHER" id="PTHR30349:SF64">
    <property type="entry name" value="PROPHAGE INTEGRASE INTD-RELATED"/>
    <property type="match status" value="1"/>
</dbReference>
<evidence type="ECO:0000313" key="8">
    <source>
        <dbReference type="EMBL" id="EDV05518.1"/>
    </source>
</evidence>
<protein>
    <submittedName>
        <fullName evidence="8">Site-specific recombinase, phage integrase family</fullName>
    </submittedName>
</protein>
<comment type="similarity">
    <text evidence="1">Belongs to the 'phage' integrase family.</text>
</comment>
<gene>
    <name evidence="8" type="ORF">BACINT_04666</name>
</gene>
<evidence type="ECO:0000259" key="6">
    <source>
        <dbReference type="PROSITE" id="PS51898"/>
    </source>
</evidence>
<dbReference type="GO" id="GO:0003677">
    <property type="term" value="F:DNA binding"/>
    <property type="evidence" value="ECO:0007669"/>
    <property type="project" value="UniProtKB-UniRule"/>
</dbReference>
<comment type="caution">
    <text evidence="8">The sequence shown here is derived from an EMBL/GenBank/DDBJ whole genome shotgun (WGS) entry which is preliminary data.</text>
</comment>
<dbReference type="SUPFAM" id="SSF56349">
    <property type="entry name" value="DNA breaking-rejoining enzymes"/>
    <property type="match status" value="1"/>
</dbReference>
<dbReference type="Gene3D" id="1.10.443.10">
    <property type="entry name" value="Intergrase catalytic core"/>
    <property type="match status" value="1"/>
</dbReference>
<proteinExistence type="inferred from homology"/>
<dbReference type="EMBL" id="ABJL02000008">
    <property type="protein sequence ID" value="EDV05518.1"/>
    <property type="molecule type" value="Genomic_DNA"/>
</dbReference>
<keyword evidence="2" id="KW-0229">DNA integration</keyword>
<dbReference type="Pfam" id="PF00589">
    <property type="entry name" value="Phage_integrase"/>
    <property type="match status" value="1"/>
</dbReference>
<feature type="domain" description="Tyr recombinase" evidence="6">
    <location>
        <begin position="240"/>
        <end position="417"/>
    </location>
</feature>
<organism evidence="8 9">
    <name type="scientific">Bacteroides intestinalis DSM 17393</name>
    <dbReference type="NCBI Taxonomy" id="471870"/>
    <lineage>
        <taxon>Bacteria</taxon>
        <taxon>Pseudomonadati</taxon>
        <taxon>Bacteroidota</taxon>
        <taxon>Bacteroidia</taxon>
        <taxon>Bacteroidales</taxon>
        <taxon>Bacteroidaceae</taxon>
        <taxon>Bacteroides</taxon>
    </lineage>
</organism>
<dbReference type="Pfam" id="PF13102">
    <property type="entry name" value="Phage_int_SAM_5"/>
    <property type="match status" value="1"/>
</dbReference>
<evidence type="ECO:0000259" key="7">
    <source>
        <dbReference type="PROSITE" id="PS51900"/>
    </source>
</evidence>
<dbReference type="GO" id="GO:0006310">
    <property type="term" value="P:DNA recombination"/>
    <property type="evidence" value="ECO:0007669"/>
    <property type="project" value="UniProtKB-KW"/>
</dbReference>
<dbReference type="eggNOG" id="COG0582">
    <property type="taxonomic scope" value="Bacteria"/>
</dbReference>
<dbReference type="PANTHER" id="PTHR30349">
    <property type="entry name" value="PHAGE INTEGRASE-RELATED"/>
    <property type="match status" value="1"/>
</dbReference>
<accession>B3CHA4</accession>
<dbReference type="GO" id="GO:0015074">
    <property type="term" value="P:DNA integration"/>
    <property type="evidence" value="ECO:0007669"/>
    <property type="project" value="UniProtKB-KW"/>
</dbReference>
<evidence type="ECO:0000256" key="3">
    <source>
        <dbReference type="ARBA" id="ARBA00023125"/>
    </source>
</evidence>
<evidence type="ECO:0000256" key="1">
    <source>
        <dbReference type="ARBA" id="ARBA00008857"/>
    </source>
</evidence>
<name>B3CHA4_9BACE</name>
<dbReference type="AlphaFoldDB" id="B3CHA4"/>
<dbReference type="Pfam" id="PF17293">
    <property type="entry name" value="Arm-DNA-bind_5"/>
    <property type="match status" value="1"/>
</dbReference>
<dbReference type="PROSITE" id="PS51898">
    <property type="entry name" value="TYR_RECOMBINASE"/>
    <property type="match status" value="1"/>
</dbReference>
<evidence type="ECO:0000256" key="5">
    <source>
        <dbReference type="PROSITE-ProRule" id="PRU01248"/>
    </source>
</evidence>
<dbReference type="InterPro" id="IPR050090">
    <property type="entry name" value="Tyrosine_recombinase_XerCD"/>
</dbReference>
<dbReference type="InterPro" id="IPR002104">
    <property type="entry name" value="Integrase_catalytic"/>
</dbReference>
<dbReference type="Proteomes" id="UP000004596">
    <property type="component" value="Unassembled WGS sequence"/>
</dbReference>
<evidence type="ECO:0000313" key="9">
    <source>
        <dbReference type="Proteomes" id="UP000004596"/>
    </source>
</evidence>
<evidence type="ECO:0000256" key="2">
    <source>
        <dbReference type="ARBA" id="ARBA00022908"/>
    </source>
</evidence>
<dbReference type="InterPro" id="IPR025269">
    <property type="entry name" value="SAM-like_dom"/>
</dbReference>
<dbReference type="InterPro" id="IPR035386">
    <property type="entry name" value="Arm-DNA-bind_5"/>
</dbReference>